<feature type="region of interest" description="Disordered" evidence="1">
    <location>
        <begin position="255"/>
        <end position="291"/>
    </location>
</feature>
<evidence type="ECO:0000313" key="2">
    <source>
        <dbReference type="EMBL" id="KAJ3555826.1"/>
    </source>
</evidence>
<organism evidence="2 3">
    <name type="scientific">Leucocoprinus birnbaumii</name>
    <dbReference type="NCBI Taxonomy" id="56174"/>
    <lineage>
        <taxon>Eukaryota</taxon>
        <taxon>Fungi</taxon>
        <taxon>Dikarya</taxon>
        <taxon>Basidiomycota</taxon>
        <taxon>Agaricomycotina</taxon>
        <taxon>Agaricomycetes</taxon>
        <taxon>Agaricomycetidae</taxon>
        <taxon>Agaricales</taxon>
        <taxon>Agaricineae</taxon>
        <taxon>Agaricaceae</taxon>
        <taxon>Leucocoprinus</taxon>
    </lineage>
</organism>
<dbReference type="EMBL" id="JANIEX010001639">
    <property type="protein sequence ID" value="KAJ3555826.1"/>
    <property type="molecule type" value="Genomic_DNA"/>
</dbReference>
<dbReference type="AlphaFoldDB" id="A0AAD5YQB1"/>
<evidence type="ECO:0000313" key="3">
    <source>
        <dbReference type="Proteomes" id="UP001213000"/>
    </source>
</evidence>
<comment type="caution">
    <text evidence="2">The sequence shown here is derived from an EMBL/GenBank/DDBJ whole genome shotgun (WGS) entry which is preliminary data.</text>
</comment>
<proteinExistence type="predicted"/>
<name>A0AAD5YQB1_9AGAR</name>
<protein>
    <submittedName>
        <fullName evidence="2">Uncharacterized protein</fullName>
    </submittedName>
</protein>
<evidence type="ECO:0000256" key="1">
    <source>
        <dbReference type="SAM" id="MobiDB-lite"/>
    </source>
</evidence>
<keyword evidence="3" id="KW-1185">Reference proteome</keyword>
<dbReference type="Proteomes" id="UP001213000">
    <property type="component" value="Unassembled WGS sequence"/>
</dbReference>
<gene>
    <name evidence="2" type="ORF">NP233_g12114</name>
</gene>
<reference evidence="2" key="1">
    <citation type="submission" date="2022-07" db="EMBL/GenBank/DDBJ databases">
        <title>Genome Sequence of Leucocoprinus birnbaumii.</title>
        <authorList>
            <person name="Buettner E."/>
        </authorList>
    </citation>
    <scope>NUCLEOTIDE SEQUENCE</scope>
    <source>
        <strain evidence="2">VT141</strain>
    </source>
</reference>
<sequence length="317" mass="34913">MGDPPSLVVSYLKLPPDEQLFLNIRDLFQTMAEKLDHLALVLAAAQDVEPSSEAEKAFEDLQRTAGAHCLKGFEIATLSGLYGKSMVELVDSLPGASGTERFPFTIRGFSGQCDSIIESCNAAIKGIEKLTQEIPITVQRIRDALDAGDKSSASVVFTEANSQVVNELIQIVRDSPSVFYPIKQYFQESGEHFKNRESFLTNTPSLEEIDVMRQRWATFSASMEGVPKDLNRLRSRIAVGPDILRAPGLLDTSKTQSAAAADGSETAPTARKAIQDGSTVNAAPVKGAPVHPRTSWWRSWWQRIRSRITPKHLRKSN</sequence>
<accession>A0AAD5YQB1</accession>